<feature type="transmembrane region" description="Helical" evidence="2">
    <location>
        <begin position="252"/>
        <end position="272"/>
    </location>
</feature>
<feature type="compositionally biased region" description="Basic and acidic residues" evidence="1">
    <location>
        <begin position="1"/>
        <end position="10"/>
    </location>
</feature>
<feature type="transmembrane region" description="Helical" evidence="2">
    <location>
        <begin position="355"/>
        <end position="378"/>
    </location>
</feature>
<dbReference type="Proteomes" id="UP001595867">
    <property type="component" value="Unassembled WGS sequence"/>
</dbReference>
<evidence type="ECO:0000313" key="4">
    <source>
        <dbReference type="Proteomes" id="UP001595867"/>
    </source>
</evidence>
<keyword evidence="2" id="KW-0812">Transmembrane</keyword>
<accession>A0ABV8IMY0</accession>
<feature type="transmembrane region" description="Helical" evidence="2">
    <location>
        <begin position="148"/>
        <end position="167"/>
    </location>
</feature>
<sequence length="709" mass="74687">MDQVTEDRRNRAGRHRRAGPATASPRGLTAESALLGLLAGVLVVAPWTRSGYLLLLDWVSGPNQALTPGLYGLDPAALDALPYRLVTHGIRTLFGPGATSWLMVLAYFPIVAGGISALAGGSRWRRHPAALFACLNPFVVERIQAGHVPFLLAVALLCPMAASAVHARRRGRWFAARPAGWYALAISVGAHAAWLGGVLLVAIALLPRPRLPDLIRTIVVIASAGCVYAYAAAVVANAILTVRVGDDDLRVYATYPGSAGLLATVATLRGFWRGASDSSPEAALSVGPAVVLVAAAVAGLARMCRRDPATGVPLAVVTVLGLLLGAGVDGPLGAAYRLAFDALPLFEAMREQQKWVALAMIGYAVGVGASVETVVTCLQFGRSLFLRAVAVATAPVLLGMYATVGASLVWGLGGTVRVSHYPQAWYAADRIMGAGDESVLFLPWHQYQPFAFTADRSVATPAQAFFQRPVLSSDAAELGPVRTNSASQRMAYLDRLIAAGGGREFGQLIAPLGIRYVALARDRETDVYSWLDTQRDLEPVLRSAELDLYRVTADGTGRVVSARDGDVADALAWAAEGRLGTETVLSGAGDGEVPSTASGGIRRAGSTQWRVEAGRAGWVVLPEEWSANWTAGDQVTRPTVAGTVAVRAGTGAFTVRYEPWKWLRLGLAVSLFSLAALLVAGVLEHRRELYAGLRRRLGGSGRPGDGGGS</sequence>
<evidence type="ECO:0000256" key="2">
    <source>
        <dbReference type="SAM" id="Phobius"/>
    </source>
</evidence>
<keyword evidence="2" id="KW-0472">Membrane</keyword>
<comment type="caution">
    <text evidence="3">The sequence shown here is derived from an EMBL/GenBank/DDBJ whole genome shotgun (WGS) entry which is preliminary data.</text>
</comment>
<feature type="transmembrane region" description="Helical" evidence="2">
    <location>
        <begin position="662"/>
        <end position="683"/>
    </location>
</feature>
<name>A0ABV8IMY0_9ACTN</name>
<dbReference type="RefSeq" id="WP_378066359.1">
    <property type="nucleotide sequence ID" value="NZ_JBHSBL010000008.1"/>
</dbReference>
<feature type="transmembrane region" description="Helical" evidence="2">
    <location>
        <begin position="101"/>
        <end position="119"/>
    </location>
</feature>
<feature type="region of interest" description="Disordered" evidence="1">
    <location>
        <begin position="1"/>
        <end position="25"/>
    </location>
</feature>
<feature type="transmembrane region" description="Helical" evidence="2">
    <location>
        <begin position="179"/>
        <end position="206"/>
    </location>
</feature>
<dbReference type="EMBL" id="JBHSBL010000008">
    <property type="protein sequence ID" value="MFC4065329.1"/>
    <property type="molecule type" value="Genomic_DNA"/>
</dbReference>
<keyword evidence="4" id="KW-1185">Reference proteome</keyword>
<evidence type="ECO:0000256" key="1">
    <source>
        <dbReference type="SAM" id="MobiDB-lite"/>
    </source>
</evidence>
<organism evidence="3 4">
    <name type="scientific">Actinoplanes subglobosus</name>
    <dbReference type="NCBI Taxonomy" id="1547892"/>
    <lineage>
        <taxon>Bacteria</taxon>
        <taxon>Bacillati</taxon>
        <taxon>Actinomycetota</taxon>
        <taxon>Actinomycetes</taxon>
        <taxon>Micromonosporales</taxon>
        <taxon>Micromonosporaceae</taxon>
        <taxon>Actinoplanes</taxon>
    </lineage>
</organism>
<keyword evidence="2" id="KW-1133">Transmembrane helix</keyword>
<feature type="transmembrane region" description="Helical" evidence="2">
    <location>
        <begin position="313"/>
        <end position="335"/>
    </location>
</feature>
<protein>
    <recommendedName>
        <fullName evidence="5">YfhO family protein</fullName>
    </recommendedName>
</protein>
<gene>
    <name evidence="3" type="ORF">ACFO0C_10310</name>
</gene>
<feature type="transmembrane region" description="Helical" evidence="2">
    <location>
        <begin position="284"/>
        <end position="301"/>
    </location>
</feature>
<reference evidence="4" key="1">
    <citation type="journal article" date="2019" name="Int. J. Syst. Evol. Microbiol.">
        <title>The Global Catalogue of Microorganisms (GCM) 10K type strain sequencing project: providing services to taxonomists for standard genome sequencing and annotation.</title>
        <authorList>
            <consortium name="The Broad Institute Genomics Platform"/>
            <consortium name="The Broad Institute Genome Sequencing Center for Infectious Disease"/>
            <person name="Wu L."/>
            <person name="Ma J."/>
        </authorList>
    </citation>
    <scope>NUCLEOTIDE SEQUENCE [LARGE SCALE GENOMIC DNA]</scope>
    <source>
        <strain evidence="4">TBRC 5832</strain>
    </source>
</reference>
<evidence type="ECO:0008006" key="5">
    <source>
        <dbReference type="Google" id="ProtNLM"/>
    </source>
</evidence>
<proteinExistence type="predicted"/>
<feature type="transmembrane region" description="Helical" evidence="2">
    <location>
        <begin position="385"/>
        <end position="412"/>
    </location>
</feature>
<feature type="transmembrane region" description="Helical" evidence="2">
    <location>
        <begin position="218"/>
        <end position="240"/>
    </location>
</feature>
<evidence type="ECO:0000313" key="3">
    <source>
        <dbReference type="EMBL" id="MFC4065329.1"/>
    </source>
</evidence>